<protein>
    <submittedName>
        <fullName evidence="5">Uncharacterized protein</fullName>
    </submittedName>
</protein>
<sequence length="607" mass="68094">MASESAGYIADPDEQPFSPSVFLNLPPTPPDDGQDPVVSSDDLVIPFISHILMDDDNKLSYQCPDHQALLQAQQPFAEILSDTTTTTNTNVATSTFTVSPFFPNNAVSAFGTATWPYDPVELSLHLLSRTPYHVPDNVRRTGRDGLTLTTGDHGRANTTFLAEQDNNYTTSVGQFRRQNDADKATMDMLNQAFRKESGSDSIACKKDHNRWDDLEVEMDRKMADLSIIAVIAPESDQTREKIDKFVLIKYQSLLDKMIAVDMEAEKNANKGKRKSVAVTSNEPAVDLRALLMHCAHAVATGNRLCATELVYKIKQHSSPMGDATQRLAHCYAQALEARLDGMGSQLYNSLMVKQLTSANEFLFLKAYQLCVPASCFKMMAFMFSNLTILKAVAGRARRKKVHIVDYGEHYGFQWPTLLGNWATLEEEGRPLEVRITCIVLPKTGFHPGARIEETGRPLSNFARRRGIPFKFRSIVAKWETVCADDLNIEPDEVLIVNGLADFGRLMDESVHNIDSPSPRDMVLKNIQNMRPDVFILFIENSSYNTPFFLTRFREALFYHSAVFDMMDAVAPRDNNDRILFEQNLLGRHAFNVIACEGWDREAAAVGR</sequence>
<dbReference type="PANTHER" id="PTHR31636">
    <property type="entry name" value="OSJNBA0084A10.13 PROTEIN-RELATED"/>
    <property type="match status" value="1"/>
</dbReference>
<dbReference type="OrthoDB" id="678429at2759"/>
<evidence type="ECO:0000256" key="1">
    <source>
        <dbReference type="ARBA" id="ARBA00023015"/>
    </source>
</evidence>
<evidence type="ECO:0000313" key="6">
    <source>
        <dbReference type="Proteomes" id="UP000604825"/>
    </source>
</evidence>
<feature type="region of interest" description="SAW" evidence="3">
    <location>
        <begin position="594"/>
        <end position="607"/>
    </location>
</feature>
<comment type="caution">
    <text evidence="5">The sequence shown here is derived from an EMBL/GenBank/DDBJ whole genome shotgun (WGS) entry which is preliminary data.</text>
</comment>
<name>A0A811Q0U7_9POAL</name>
<reference evidence="5" key="1">
    <citation type="submission" date="2020-10" db="EMBL/GenBank/DDBJ databases">
        <authorList>
            <person name="Han B."/>
            <person name="Lu T."/>
            <person name="Zhao Q."/>
            <person name="Huang X."/>
            <person name="Zhao Y."/>
        </authorList>
    </citation>
    <scope>NUCLEOTIDE SEQUENCE</scope>
</reference>
<keyword evidence="1" id="KW-0805">Transcription regulation</keyword>
<accession>A0A811Q0U7</accession>
<proteinExistence type="inferred from homology"/>
<evidence type="ECO:0000256" key="2">
    <source>
        <dbReference type="ARBA" id="ARBA00023163"/>
    </source>
</evidence>
<evidence type="ECO:0000256" key="4">
    <source>
        <dbReference type="SAM" id="MobiDB-lite"/>
    </source>
</evidence>
<evidence type="ECO:0000256" key="3">
    <source>
        <dbReference type="PROSITE-ProRule" id="PRU01191"/>
    </source>
</evidence>
<dbReference type="Pfam" id="PF03514">
    <property type="entry name" value="GRAS"/>
    <property type="match status" value="1"/>
</dbReference>
<comment type="similarity">
    <text evidence="3">Belongs to the GRAS family.</text>
</comment>
<dbReference type="InterPro" id="IPR005202">
    <property type="entry name" value="TF_GRAS"/>
</dbReference>
<dbReference type="Proteomes" id="UP000604825">
    <property type="component" value="Unassembled WGS sequence"/>
</dbReference>
<feature type="region of interest" description="Disordered" evidence="4">
    <location>
        <begin position="1"/>
        <end position="34"/>
    </location>
</feature>
<evidence type="ECO:0000313" key="5">
    <source>
        <dbReference type="EMBL" id="CAD6252632.1"/>
    </source>
</evidence>
<gene>
    <name evidence="5" type="ORF">NCGR_LOCUS36281</name>
</gene>
<organism evidence="5 6">
    <name type="scientific">Miscanthus lutarioriparius</name>
    <dbReference type="NCBI Taxonomy" id="422564"/>
    <lineage>
        <taxon>Eukaryota</taxon>
        <taxon>Viridiplantae</taxon>
        <taxon>Streptophyta</taxon>
        <taxon>Embryophyta</taxon>
        <taxon>Tracheophyta</taxon>
        <taxon>Spermatophyta</taxon>
        <taxon>Magnoliopsida</taxon>
        <taxon>Liliopsida</taxon>
        <taxon>Poales</taxon>
        <taxon>Poaceae</taxon>
        <taxon>PACMAD clade</taxon>
        <taxon>Panicoideae</taxon>
        <taxon>Andropogonodae</taxon>
        <taxon>Andropogoneae</taxon>
        <taxon>Saccharinae</taxon>
        <taxon>Miscanthus</taxon>
    </lineage>
</organism>
<keyword evidence="6" id="KW-1185">Reference proteome</keyword>
<feature type="short sequence motif" description="VHIID" evidence="3">
    <location>
        <begin position="401"/>
        <end position="405"/>
    </location>
</feature>
<comment type="caution">
    <text evidence="3">Lacks conserved residue(s) required for the propagation of feature annotation.</text>
</comment>
<keyword evidence="2" id="KW-0804">Transcription</keyword>
<dbReference type="AlphaFoldDB" id="A0A811Q0U7"/>
<feature type="region of interest" description="Leucine repeat II (LRII)" evidence="3">
    <location>
        <begin position="453"/>
        <end position="485"/>
    </location>
</feature>
<dbReference type="PROSITE" id="PS50985">
    <property type="entry name" value="GRAS"/>
    <property type="match status" value="1"/>
</dbReference>
<dbReference type="EMBL" id="CAJGYO010000009">
    <property type="protein sequence ID" value="CAD6252632.1"/>
    <property type="molecule type" value="Genomic_DNA"/>
</dbReference>